<comment type="caution">
    <text evidence="17">The sequence shown here is derived from an EMBL/GenBank/DDBJ whole genome shotgun (WGS) entry which is preliminary data.</text>
</comment>
<comment type="catalytic activity">
    <reaction evidence="15">
        <text>GTP + AH2 + S-adenosyl-L-methionine = (8S)-3',8-cyclo-7,8-dihydroguanosine 5'-triphosphate + 5'-deoxyadenosine + L-methionine + A + H(+)</text>
        <dbReference type="Rhea" id="RHEA:49576"/>
        <dbReference type="ChEBI" id="CHEBI:13193"/>
        <dbReference type="ChEBI" id="CHEBI:15378"/>
        <dbReference type="ChEBI" id="CHEBI:17319"/>
        <dbReference type="ChEBI" id="CHEBI:17499"/>
        <dbReference type="ChEBI" id="CHEBI:37565"/>
        <dbReference type="ChEBI" id="CHEBI:57844"/>
        <dbReference type="ChEBI" id="CHEBI:59789"/>
        <dbReference type="ChEBI" id="CHEBI:131766"/>
        <dbReference type="EC" id="4.1.99.22"/>
    </reaction>
</comment>
<dbReference type="GO" id="GO:0046872">
    <property type="term" value="F:metal ion binding"/>
    <property type="evidence" value="ECO:0007669"/>
    <property type="project" value="UniProtKB-KW"/>
</dbReference>
<dbReference type="SFLD" id="SFLDG01383">
    <property type="entry name" value="cyclic_pyranopterin_phosphate"/>
    <property type="match status" value="1"/>
</dbReference>
<accession>A0A8S4PCM6</accession>
<keyword evidence="10" id="KW-0408">Iron</keyword>
<dbReference type="InterPro" id="IPR013483">
    <property type="entry name" value="MoaA"/>
</dbReference>
<dbReference type="EMBL" id="CAIIXF020000008">
    <property type="protein sequence ID" value="CAH1790944.1"/>
    <property type="molecule type" value="Genomic_DNA"/>
</dbReference>
<dbReference type="InterPro" id="IPR036522">
    <property type="entry name" value="MoaC_sf"/>
</dbReference>
<dbReference type="InterPro" id="IPR002820">
    <property type="entry name" value="Mopterin_CF_biosynth-C_dom"/>
</dbReference>
<dbReference type="SFLD" id="SFLDG01386">
    <property type="entry name" value="main_SPASM_domain-containing"/>
    <property type="match status" value="1"/>
</dbReference>
<evidence type="ECO:0000256" key="3">
    <source>
        <dbReference type="ARBA" id="ARBA00005046"/>
    </source>
</evidence>
<dbReference type="GO" id="GO:0006777">
    <property type="term" value="P:Mo-molybdopterin cofactor biosynthetic process"/>
    <property type="evidence" value="ECO:0007669"/>
    <property type="project" value="UniProtKB-KW"/>
</dbReference>
<organism evidence="17 18">
    <name type="scientific">Owenia fusiformis</name>
    <name type="common">Polychaete worm</name>
    <dbReference type="NCBI Taxonomy" id="6347"/>
    <lineage>
        <taxon>Eukaryota</taxon>
        <taxon>Metazoa</taxon>
        <taxon>Spiralia</taxon>
        <taxon>Lophotrochozoa</taxon>
        <taxon>Annelida</taxon>
        <taxon>Polychaeta</taxon>
        <taxon>Sedentaria</taxon>
        <taxon>Canalipalpata</taxon>
        <taxon>Sabellida</taxon>
        <taxon>Oweniida</taxon>
        <taxon>Oweniidae</taxon>
        <taxon>Owenia</taxon>
    </lineage>
</organism>
<dbReference type="InterPro" id="IPR006638">
    <property type="entry name" value="Elp3/MiaA/NifB-like_rSAM"/>
</dbReference>
<evidence type="ECO:0000313" key="17">
    <source>
        <dbReference type="EMBL" id="CAH1790944.1"/>
    </source>
</evidence>
<proteinExistence type="inferred from homology"/>
<keyword evidence="6" id="KW-0004">4Fe-4S</keyword>
<evidence type="ECO:0000256" key="6">
    <source>
        <dbReference type="ARBA" id="ARBA00022485"/>
    </source>
</evidence>
<dbReference type="PANTHER" id="PTHR22960">
    <property type="entry name" value="MOLYBDOPTERIN COFACTOR SYNTHESIS PROTEIN A"/>
    <property type="match status" value="1"/>
</dbReference>
<comment type="pathway">
    <text evidence="3">Cofactor biosynthesis; molybdopterin biosynthesis.</text>
</comment>
<evidence type="ECO:0000256" key="11">
    <source>
        <dbReference type="ARBA" id="ARBA00023014"/>
    </source>
</evidence>
<evidence type="ECO:0000256" key="8">
    <source>
        <dbReference type="ARBA" id="ARBA00022723"/>
    </source>
</evidence>
<dbReference type="GO" id="GO:0061798">
    <property type="term" value="F:GTP 3',8'-cyclase activity"/>
    <property type="evidence" value="ECO:0007669"/>
    <property type="project" value="UniProtKB-EC"/>
</dbReference>
<keyword evidence="11" id="KW-0411">Iron-sulfur</keyword>
<sequence>MLFFQDIYQPKGSRTHSLFSEEVEPFSSFLTDSFGRQHDYLRISLTERCNLRCKYCMPEEGVALTPKNELLTTQEIIKIASLFVREGVRKIRLTGGEPLVRKDIIELIGELNALKSHGLESIAMTTNGITLSKKLPQLVSAGLNQLNISLDTLVPAKFEFVTRRKGWDRVLKSIDDAIEHGFDPVKVNCVVMRGLNEEEICDFVALTENKNIDVRFIEYMPFDGNKWNENKMVSYQEMLNIIRQRWPNFDKLSDAKSDTSKAYRVSGFKGQVGFITSMSEHFCGGCNRLRITADGNLKVCLFGNSEVPQEETTCWNGDSVKDEESSYDFDWWVRLNYLSYAYTKTSSAIYNIPPSWMTSEFNQNSTKRGDYDIMKLQNYSDKKCQCRNVNKKSIVKICDISDSKMIISNNQKEQNIDINNRPPMNIATASLLNIQCVKLLGNTLNKTYAVHQYRTYSKKVDGDKTCNKGQDEKNEYSDRHDWLDEDTMKYWETPSGNIEQTGSVAPPGGLIPGIRSNFGGLVNQLGQSVGNIGVNKYDEEEENKLTHTDEQGKANMVNVGNKDDTHRVAIAKGTIVLGEKAYHLVRENKMKKGDVLTVAQIAGIMAAKKTSDLVPLCHAIPITKSDIWFEFNEENHEILITGEVHTVGKTGVEMEALASVSVAALTIYDMCKAVTRDMIIQDVKLMKKTGGARGDYKRNDC</sequence>
<keyword evidence="7" id="KW-0949">S-adenosyl-L-methionine</keyword>
<evidence type="ECO:0000256" key="4">
    <source>
        <dbReference type="ARBA" id="ARBA00008484"/>
    </source>
</evidence>
<dbReference type="CDD" id="cd01335">
    <property type="entry name" value="Radical_SAM"/>
    <property type="match status" value="1"/>
</dbReference>
<dbReference type="Gene3D" id="3.30.70.640">
    <property type="entry name" value="Molybdopterin cofactor biosynthesis C (MoaC) domain"/>
    <property type="match status" value="1"/>
</dbReference>
<keyword evidence="13" id="KW-0501">Molybdenum cofactor biosynthesis</keyword>
<comment type="catalytic activity">
    <reaction evidence="1">
        <text>(8S)-3',8-cyclo-7,8-dihydroguanosine 5'-triphosphate = cyclic pyranopterin phosphate + diphosphate</text>
        <dbReference type="Rhea" id="RHEA:49580"/>
        <dbReference type="ChEBI" id="CHEBI:33019"/>
        <dbReference type="ChEBI" id="CHEBI:59648"/>
        <dbReference type="ChEBI" id="CHEBI:131766"/>
        <dbReference type="EC" id="4.6.1.17"/>
    </reaction>
</comment>
<dbReference type="OrthoDB" id="429626at2759"/>
<dbReference type="CDD" id="cd21117">
    <property type="entry name" value="Twitch_MoaA"/>
    <property type="match status" value="1"/>
</dbReference>
<dbReference type="NCBIfam" id="TIGR02666">
    <property type="entry name" value="moaA"/>
    <property type="match status" value="1"/>
</dbReference>
<keyword evidence="9" id="KW-0547">Nucleotide-binding</keyword>
<dbReference type="SFLD" id="SFLDG01067">
    <property type="entry name" value="SPASM/twitch_domain_containing"/>
    <property type="match status" value="1"/>
</dbReference>
<dbReference type="SFLD" id="SFLDS00029">
    <property type="entry name" value="Radical_SAM"/>
    <property type="match status" value="1"/>
</dbReference>
<evidence type="ECO:0000256" key="15">
    <source>
        <dbReference type="ARBA" id="ARBA00048697"/>
    </source>
</evidence>
<dbReference type="NCBIfam" id="NF006870">
    <property type="entry name" value="PRK09364.1"/>
    <property type="match status" value="1"/>
</dbReference>
<evidence type="ECO:0000256" key="1">
    <source>
        <dbReference type="ARBA" id="ARBA00001637"/>
    </source>
</evidence>
<evidence type="ECO:0000256" key="12">
    <source>
        <dbReference type="ARBA" id="ARBA00023134"/>
    </source>
</evidence>
<dbReference type="Pfam" id="PF04055">
    <property type="entry name" value="Radical_SAM"/>
    <property type="match status" value="1"/>
</dbReference>
<keyword evidence="18" id="KW-1185">Reference proteome</keyword>
<feature type="domain" description="Radical SAM core" evidence="16">
    <location>
        <begin position="33"/>
        <end position="248"/>
    </location>
</feature>
<comment type="cofactor">
    <cofactor evidence="2">
        <name>[4Fe-4S] cluster</name>
        <dbReference type="ChEBI" id="CHEBI:49883"/>
    </cofactor>
</comment>
<evidence type="ECO:0000259" key="16">
    <source>
        <dbReference type="PROSITE" id="PS51918"/>
    </source>
</evidence>
<dbReference type="AlphaFoldDB" id="A0A8S4PCM6"/>
<gene>
    <name evidence="17" type="ORF">OFUS_LOCUS16095</name>
</gene>
<dbReference type="Gene3D" id="3.20.20.70">
    <property type="entry name" value="Aldolase class I"/>
    <property type="match status" value="1"/>
</dbReference>
<dbReference type="SUPFAM" id="SSF55040">
    <property type="entry name" value="Molybdenum cofactor biosynthesis protein C, MoaC"/>
    <property type="match status" value="1"/>
</dbReference>
<evidence type="ECO:0000256" key="10">
    <source>
        <dbReference type="ARBA" id="ARBA00023004"/>
    </source>
</evidence>
<dbReference type="GO" id="GO:0051539">
    <property type="term" value="F:4 iron, 4 sulfur cluster binding"/>
    <property type="evidence" value="ECO:0007669"/>
    <property type="project" value="UniProtKB-KW"/>
</dbReference>
<dbReference type="InterPro" id="IPR050105">
    <property type="entry name" value="MoCo_biosynth_MoaA/MoaC"/>
</dbReference>
<reference evidence="17" key="1">
    <citation type="submission" date="2022-03" db="EMBL/GenBank/DDBJ databases">
        <authorList>
            <person name="Martin C."/>
        </authorList>
    </citation>
    <scope>NUCLEOTIDE SEQUENCE</scope>
</reference>
<name>A0A8S4PCM6_OWEFU</name>
<dbReference type="PROSITE" id="PS51918">
    <property type="entry name" value="RADICAL_SAM"/>
    <property type="match status" value="1"/>
</dbReference>
<dbReference type="InterPro" id="IPR040064">
    <property type="entry name" value="MoaA-like"/>
</dbReference>
<dbReference type="Proteomes" id="UP000749559">
    <property type="component" value="Unassembled WGS sequence"/>
</dbReference>
<dbReference type="GO" id="GO:0061799">
    <property type="term" value="F:cyclic pyranopterin monophosphate synthase activity"/>
    <property type="evidence" value="ECO:0007669"/>
    <property type="project" value="UniProtKB-EC"/>
</dbReference>
<dbReference type="Pfam" id="PF01967">
    <property type="entry name" value="MoaC"/>
    <property type="match status" value="1"/>
</dbReference>
<evidence type="ECO:0000256" key="2">
    <source>
        <dbReference type="ARBA" id="ARBA00001966"/>
    </source>
</evidence>
<dbReference type="InterPro" id="IPR007197">
    <property type="entry name" value="rSAM"/>
</dbReference>
<dbReference type="InterPro" id="IPR023045">
    <property type="entry name" value="MoaC"/>
</dbReference>
<keyword evidence="14" id="KW-0456">Lyase</keyword>
<dbReference type="SUPFAM" id="SSF102114">
    <property type="entry name" value="Radical SAM enzymes"/>
    <property type="match status" value="1"/>
</dbReference>
<keyword evidence="12" id="KW-0342">GTP-binding</keyword>
<evidence type="ECO:0000256" key="14">
    <source>
        <dbReference type="ARBA" id="ARBA00023239"/>
    </source>
</evidence>
<evidence type="ECO:0000256" key="5">
    <source>
        <dbReference type="ARBA" id="ARBA00009862"/>
    </source>
</evidence>
<dbReference type="PROSITE" id="PS01305">
    <property type="entry name" value="MOAA_NIFB_PQQE"/>
    <property type="match status" value="1"/>
</dbReference>
<dbReference type="InterPro" id="IPR058240">
    <property type="entry name" value="rSAM_sf"/>
</dbReference>
<comment type="similarity">
    <text evidence="5">In the N-terminal section; belongs to the radical SAM superfamily. MoaA family.</text>
</comment>
<keyword evidence="8" id="KW-0479">Metal-binding</keyword>
<evidence type="ECO:0000256" key="9">
    <source>
        <dbReference type="ARBA" id="ARBA00022741"/>
    </source>
</evidence>
<dbReference type="PANTHER" id="PTHR22960:SF0">
    <property type="entry name" value="MOLYBDENUM COFACTOR BIOSYNTHESIS PROTEIN 1"/>
    <property type="match status" value="1"/>
</dbReference>
<evidence type="ECO:0000313" key="18">
    <source>
        <dbReference type="Proteomes" id="UP000749559"/>
    </source>
</evidence>
<dbReference type="HAMAP" id="MF_01224_B">
    <property type="entry name" value="MoaC_B"/>
    <property type="match status" value="1"/>
</dbReference>
<dbReference type="GO" id="GO:0005525">
    <property type="term" value="F:GTP binding"/>
    <property type="evidence" value="ECO:0007669"/>
    <property type="project" value="UniProtKB-KW"/>
</dbReference>
<evidence type="ECO:0000256" key="7">
    <source>
        <dbReference type="ARBA" id="ARBA00022691"/>
    </source>
</evidence>
<comment type="similarity">
    <text evidence="4">In the C-terminal section; belongs to the MoaC family.</text>
</comment>
<dbReference type="NCBIfam" id="TIGR00581">
    <property type="entry name" value="moaC"/>
    <property type="match status" value="1"/>
</dbReference>
<dbReference type="Pfam" id="PF06463">
    <property type="entry name" value="Mob_synth_C"/>
    <property type="match status" value="1"/>
</dbReference>
<dbReference type="CDD" id="cd01420">
    <property type="entry name" value="MoaC_PE"/>
    <property type="match status" value="1"/>
</dbReference>
<dbReference type="InterPro" id="IPR010505">
    <property type="entry name" value="MoaA_twitch"/>
</dbReference>
<evidence type="ECO:0000256" key="13">
    <source>
        <dbReference type="ARBA" id="ARBA00023150"/>
    </source>
</evidence>
<dbReference type="InterPro" id="IPR000385">
    <property type="entry name" value="MoaA_NifB_PqqE_Fe-S-bd_CS"/>
</dbReference>
<dbReference type="SMART" id="SM00729">
    <property type="entry name" value="Elp3"/>
    <property type="match status" value="1"/>
</dbReference>
<protein>
    <recommendedName>
        <fullName evidence="16">Radical SAM core domain-containing protein</fullName>
    </recommendedName>
</protein>
<dbReference type="InterPro" id="IPR013785">
    <property type="entry name" value="Aldolase_TIM"/>
</dbReference>
<dbReference type="InterPro" id="IPR047594">
    <property type="entry name" value="MoaC_bact/euk"/>
</dbReference>